<dbReference type="SUPFAM" id="SSF54001">
    <property type="entry name" value="Cysteine proteinases"/>
    <property type="match status" value="1"/>
</dbReference>
<dbReference type="Pfam" id="PF00112">
    <property type="entry name" value="Peptidase_C1"/>
    <property type="match status" value="1"/>
</dbReference>
<comment type="caution">
    <text evidence="2">The sequence shown here is derived from an EMBL/GenBank/DDBJ whole genome shotgun (WGS) entry which is preliminary data.</text>
</comment>
<dbReference type="OrthoDB" id="5986014at2759"/>
<name>A0A8S3SNE8_MYTED</name>
<dbReference type="GO" id="GO:0006508">
    <property type="term" value="P:proteolysis"/>
    <property type="evidence" value="ECO:0007669"/>
    <property type="project" value="InterPro"/>
</dbReference>
<dbReference type="GO" id="GO:0008234">
    <property type="term" value="F:cysteine-type peptidase activity"/>
    <property type="evidence" value="ECO:0007669"/>
    <property type="project" value="InterPro"/>
</dbReference>
<proteinExistence type="predicted"/>
<evidence type="ECO:0000313" key="3">
    <source>
        <dbReference type="Proteomes" id="UP000683360"/>
    </source>
</evidence>
<protein>
    <recommendedName>
        <fullName evidence="1">Peptidase C1A papain C-terminal domain-containing protein</fullName>
    </recommendedName>
</protein>
<evidence type="ECO:0000313" key="2">
    <source>
        <dbReference type="EMBL" id="CAG2223268.1"/>
    </source>
</evidence>
<sequence>MKAIAAKRPVVATFRLTDPEWYQFSKFFKKKPTSILTKAEIDLSKRDPSATLIGHAVVLTSFNSECFRFMNSWGDNWADMGFFKVQNSKVLDFKFIDVFWTLNDLSKREIDYFKEHGADVADKIMKNLIGLQEAKYKCPECSEISLVTEFSGSLTEAVCPKCYETFRSDDAGNSLALNMYLTSLSK</sequence>
<keyword evidence="3" id="KW-1185">Reference proteome</keyword>
<dbReference type="Proteomes" id="UP000683360">
    <property type="component" value="Unassembled WGS sequence"/>
</dbReference>
<dbReference type="Gene3D" id="3.90.70.10">
    <property type="entry name" value="Cysteine proteinases"/>
    <property type="match status" value="1"/>
</dbReference>
<dbReference type="InterPro" id="IPR038765">
    <property type="entry name" value="Papain-like_cys_pep_sf"/>
</dbReference>
<dbReference type="InterPro" id="IPR000668">
    <property type="entry name" value="Peptidase_C1A_C"/>
</dbReference>
<dbReference type="EMBL" id="CAJPWZ010001779">
    <property type="protein sequence ID" value="CAG2223268.1"/>
    <property type="molecule type" value="Genomic_DNA"/>
</dbReference>
<gene>
    <name evidence="2" type="ORF">MEDL_36543</name>
</gene>
<accession>A0A8S3SNE8</accession>
<feature type="domain" description="Peptidase C1A papain C-terminal" evidence="1">
    <location>
        <begin position="2"/>
        <end position="88"/>
    </location>
</feature>
<dbReference type="AlphaFoldDB" id="A0A8S3SNE8"/>
<evidence type="ECO:0000259" key="1">
    <source>
        <dbReference type="Pfam" id="PF00112"/>
    </source>
</evidence>
<reference evidence="2" key="1">
    <citation type="submission" date="2021-03" db="EMBL/GenBank/DDBJ databases">
        <authorList>
            <person name="Bekaert M."/>
        </authorList>
    </citation>
    <scope>NUCLEOTIDE SEQUENCE</scope>
</reference>
<organism evidence="2 3">
    <name type="scientific">Mytilus edulis</name>
    <name type="common">Blue mussel</name>
    <dbReference type="NCBI Taxonomy" id="6550"/>
    <lineage>
        <taxon>Eukaryota</taxon>
        <taxon>Metazoa</taxon>
        <taxon>Spiralia</taxon>
        <taxon>Lophotrochozoa</taxon>
        <taxon>Mollusca</taxon>
        <taxon>Bivalvia</taxon>
        <taxon>Autobranchia</taxon>
        <taxon>Pteriomorphia</taxon>
        <taxon>Mytilida</taxon>
        <taxon>Mytiloidea</taxon>
        <taxon>Mytilidae</taxon>
        <taxon>Mytilinae</taxon>
        <taxon>Mytilus</taxon>
    </lineage>
</organism>